<evidence type="ECO:0000256" key="4">
    <source>
        <dbReference type="ARBA" id="ARBA00022801"/>
    </source>
</evidence>
<name>A0A317FFK2_9PROT</name>
<evidence type="ECO:0000256" key="5">
    <source>
        <dbReference type="ARBA" id="ARBA00022833"/>
    </source>
</evidence>
<dbReference type="InterPro" id="IPR051013">
    <property type="entry name" value="MBL_superfamily_lactonases"/>
</dbReference>
<evidence type="ECO:0000256" key="1">
    <source>
        <dbReference type="ARBA" id="ARBA00001947"/>
    </source>
</evidence>
<dbReference type="SUPFAM" id="SSF56281">
    <property type="entry name" value="Metallo-hydrolase/oxidoreductase"/>
    <property type="match status" value="1"/>
</dbReference>
<evidence type="ECO:0000256" key="2">
    <source>
        <dbReference type="ARBA" id="ARBA00007749"/>
    </source>
</evidence>
<dbReference type="RefSeq" id="WP_109870271.1">
    <property type="nucleotide sequence ID" value="NZ_QGNA01000002.1"/>
</dbReference>
<organism evidence="7 8">
    <name type="scientific">Falsiroseomonas bella</name>
    <dbReference type="NCBI Taxonomy" id="2184016"/>
    <lineage>
        <taxon>Bacteria</taxon>
        <taxon>Pseudomonadati</taxon>
        <taxon>Pseudomonadota</taxon>
        <taxon>Alphaproteobacteria</taxon>
        <taxon>Acetobacterales</taxon>
        <taxon>Roseomonadaceae</taxon>
        <taxon>Falsiroseomonas</taxon>
    </lineage>
</organism>
<proteinExistence type="inferred from homology"/>
<feature type="domain" description="Metallo-beta-lactamase" evidence="6">
    <location>
        <begin position="34"/>
        <end position="236"/>
    </location>
</feature>
<evidence type="ECO:0000313" key="8">
    <source>
        <dbReference type="Proteomes" id="UP000245765"/>
    </source>
</evidence>
<accession>A0A317FFK2</accession>
<dbReference type="PANTHER" id="PTHR42978">
    <property type="entry name" value="QUORUM-QUENCHING LACTONASE YTNP-RELATED-RELATED"/>
    <property type="match status" value="1"/>
</dbReference>
<dbReference type="AlphaFoldDB" id="A0A317FFK2"/>
<keyword evidence="4 7" id="KW-0378">Hydrolase</keyword>
<evidence type="ECO:0000259" key="6">
    <source>
        <dbReference type="SMART" id="SM00849"/>
    </source>
</evidence>
<evidence type="ECO:0000313" key="7">
    <source>
        <dbReference type="EMBL" id="PWS37162.1"/>
    </source>
</evidence>
<dbReference type="SMART" id="SM00849">
    <property type="entry name" value="Lactamase_B"/>
    <property type="match status" value="1"/>
</dbReference>
<dbReference type="Proteomes" id="UP000245765">
    <property type="component" value="Unassembled WGS sequence"/>
</dbReference>
<keyword evidence="3" id="KW-0479">Metal-binding</keyword>
<comment type="caution">
    <text evidence="7">The sequence shown here is derived from an EMBL/GenBank/DDBJ whole genome shotgun (WGS) entry which is preliminary data.</text>
</comment>
<dbReference type="Gene3D" id="3.60.15.10">
    <property type="entry name" value="Ribonuclease Z/Hydroxyacylglutathione hydrolase-like"/>
    <property type="match status" value="1"/>
</dbReference>
<dbReference type="CDD" id="cd07729">
    <property type="entry name" value="AHL_lactonase_MBL-fold"/>
    <property type="match status" value="1"/>
</dbReference>
<gene>
    <name evidence="7" type="ORF">DFH01_09875</name>
</gene>
<comment type="similarity">
    <text evidence="2">Belongs to the metallo-beta-lactamase superfamily.</text>
</comment>
<evidence type="ECO:0000256" key="3">
    <source>
        <dbReference type="ARBA" id="ARBA00022723"/>
    </source>
</evidence>
<dbReference type="PANTHER" id="PTHR42978:SF7">
    <property type="entry name" value="METALLO-HYDROLASE RV2300C-RELATED"/>
    <property type="match status" value="1"/>
</dbReference>
<protein>
    <submittedName>
        <fullName evidence="7">MBL fold hydrolase</fullName>
    </submittedName>
</protein>
<dbReference type="InterPro" id="IPR036866">
    <property type="entry name" value="RibonucZ/Hydroxyglut_hydro"/>
</dbReference>
<dbReference type="Pfam" id="PF00753">
    <property type="entry name" value="Lactamase_B"/>
    <property type="match status" value="1"/>
</dbReference>
<reference evidence="8" key="1">
    <citation type="submission" date="2018-05" db="EMBL/GenBank/DDBJ databases">
        <authorList>
            <person name="Du Z."/>
            <person name="Wang X."/>
        </authorList>
    </citation>
    <scope>NUCLEOTIDE SEQUENCE [LARGE SCALE GENOMIC DNA]</scope>
    <source>
        <strain evidence="8">CQN31</strain>
    </source>
</reference>
<dbReference type="EMBL" id="QGNA01000002">
    <property type="protein sequence ID" value="PWS37162.1"/>
    <property type="molecule type" value="Genomic_DNA"/>
</dbReference>
<dbReference type="OrthoDB" id="9773738at2"/>
<comment type="cofactor">
    <cofactor evidence="1">
        <name>Zn(2+)</name>
        <dbReference type="ChEBI" id="CHEBI:29105"/>
    </cofactor>
</comment>
<keyword evidence="8" id="KW-1185">Reference proteome</keyword>
<sequence length="262" mass="28957">MWQVFALRYAHHDRPAQQNFLMPVEDAHEAMPMDYFVWLLRGPDGREVLVDTGFDAATAARRGRTILRPVADCLAAIGTDAAAIRDVVISHLHYDHAGNLGLFPNATFHIQDREVAFATGRHVCTACIRAPFEVEDVVKLVRAVYAERVCFHDGEGEVAPGVTVHRVGGHSDGLQMVRVATARGPLVLAVDAAHYYANMERRNPFPIVYDLGAMIQGWRRARQLAGGDDSLVIPGHDPLVRERFPAEDAAGEVLRLDLPPTR</sequence>
<dbReference type="GO" id="GO:0016787">
    <property type="term" value="F:hydrolase activity"/>
    <property type="evidence" value="ECO:0007669"/>
    <property type="project" value="UniProtKB-KW"/>
</dbReference>
<dbReference type="GO" id="GO:0046872">
    <property type="term" value="F:metal ion binding"/>
    <property type="evidence" value="ECO:0007669"/>
    <property type="project" value="UniProtKB-KW"/>
</dbReference>
<keyword evidence="5" id="KW-0862">Zinc</keyword>
<dbReference type="InterPro" id="IPR001279">
    <property type="entry name" value="Metallo-B-lactamas"/>
</dbReference>